<dbReference type="NCBIfam" id="TIGR01977">
    <property type="entry name" value="am_tr_V_EF2568"/>
    <property type="match status" value="1"/>
</dbReference>
<accession>A0ABU7W0E5</accession>
<dbReference type="InterPro" id="IPR010969">
    <property type="entry name" value="Cys_dSase-rel_unknwn_funct"/>
</dbReference>
<gene>
    <name evidence="8" type="ORF">V3851_25895</name>
</gene>
<dbReference type="GO" id="GO:0008483">
    <property type="term" value="F:transaminase activity"/>
    <property type="evidence" value="ECO:0007669"/>
    <property type="project" value="UniProtKB-KW"/>
</dbReference>
<evidence type="ECO:0000259" key="7">
    <source>
        <dbReference type="Pfam" id="PF00266"/>
    </source>
</evidence>
<dbReference type="PANTHER" id="PTHR43586:SF4">
    <property type="entry name" value="ISOPENICILLIN N EPIMERASE"/>
    <property type="match status" value="1"/>
</dbReference>
<evidence type="ECO:0000256" key="3">
    <source>
        <dbReference type="ARBA" id="ARBA00012239"/>
    </source>
</evidence>
<keyword evidence="9" id="KW-1185">Reference proteome</keyword>
<evidence type="ECO:0000313" key="8">
    <source>
        <dbReference type="EMBL" id="MEF2969210.1"/>
    </source>
</evidence>
<feature type="domain" description="Aminotransferase class V" evidence="7">
    <location>
        <begin position="7"/>
        <end position="375"/>
    </location>
</feature>
<dbReference type="EC" id="2.8.1.7" evidence="3"/>
<dbReference type="InterPro" id="IPR010970">
    <property type="entry name" value="Cys_dSase_SufS"/>
</dbReference>
<comment type="catalytic activity">
    <reaction evidence="6">
        <text>(sulfur carrier)-H + L-cysteine = (sulfur carrier)-SH + L-alanine</text>
        <dbReference type="Rhea" id="RHEA:43892"/>
        <dbReference type="Rhea" id="RHEA-COMP:14737"/>
        <dbReference type="Rhea" id="RHEA-COMP:14739"/>
        <dbReference type="ChEBI" id="CHEBI:29917"/>
        <dbReference type="ChEBI" id="CHEBI:35235"/>
        <dbReference type="ChEBI" id="CHEBI:57972"/>
        <dbReference type="ChEBI" id="CHEBI:64428"/>
        <dbReference type="EC" id="2.8.1.7"/>
    </reaction>
</comment>
<evidence type="ECO:0000256" key="5">
    <source>
        <dbReference type="ARBA" id="ARBA00022898"/>
    </source>
</evidence>
<dbReference type="Proteomes" id="UP001306950">
    <property type="component" value="Unassembled WGS sequence"/>
</dbReference>
<comment type="caution">
    <text evidence="8">The sequence shown here is derived from an EMBL/GenBank/DDBJ whole genome shotgun (WGS) entry which is preliminary data.</text>
</comment>
<keyword evidence="5" id="KW-0663">Pyridoxal phosphate</keyword>
<dbReference type="InterPro" id="IPR015424">
    <property type="entry name" value="PyrdxlP-dep_Trfase"/>
</dbReference>
<dbReference type="EMBL" id="JAZHPZ010000025">
    <property type="protein sequence ID" value="MEF2969210.1"/>
    <property type="molecule type" value="Genomic_DNA"/>
</dbReference>
<dbReference type="PIRSF" id="PIRSF005572">
    <property type="entry name" value="NifS"/>
    <property type="match status" value="1"/>
</dbReference>
<keyword evidence="4" id="KW-0808">Transferase</keyword>
<dbReference type="CDD" id="cd06453">
    <property type="entry name" value="SufS_like"/>
    <property type="match status" value="1"/>
</dbReference>
<comment type="cofactor">
    <cofactor evidence="1">
        <name>pyridoxal 5'-phosphate</name>
        <dbReference type="ChEBI" id="CHEBI:597326"/>
    </cofactor>
</comment>
<dbReference type="InterPro" id="IPR000192">
    <property type="entry name" value="Aminotrans_V_dom"/>
</dbReference>
<dbReference type="PANTHER" id="PTHR43586">
    <property type="entry name" value="CYSTEINE DESULFURASE"/>
    <property type="match status" value="1"/>
</dbReference>
<name>A0ABU7W0E5_9BACL</name>
<dbReference type="Pfam" id="PF00266">
    <property type="entry name" value="Aminotran_5"/>
    <property type="match status" value="1"/>
</dbReference>
<evidence type="ECO:0000256" key="4">
    <source>
        <dbReference type="ARBA" id="ARBA00022679"/>
    </source>
</evidence>
<reference evidence="8 9" key="1">
    <citation type="submission" date="2024-02" db="EMBL/GenBank/DDBJ databases">
        <title>A nitrogen-fixing paenibacillus bacterium.</title>
        <authorList>
            <person name="Zhang W.L."/>
            <person name="Chen S.F."/>
        </authorList>
    </citation>
    <scope>NUCLEOTIDE SEQUENCE [LARGE SCALE GENOMIC DNA]</scope>
    <source>
        <strain evidence="8 9">M1</strain>
    </source>
</reference>
<evidence type="ECO:0000256" key="2">
    <source>
        <dbReference type="ARBA" id="ARBA00010447"/>
    </source>
</evidence>
<dbReference type="InterPro" id="IPR015421">
    <property type="entry name" value="PyrdxlP-dep_Trfase_major"/>
</dbReference>
<dbReference type="InterPro" id="IPR015422">
    <property type="entry name" value="PyrdxlP-dep_Trfase_small"/>
</dbReference>
<keyword evidence="8" id="KW-0032">Aminotransferase</keyword>
<dbReference type="Gene3D" id="3.40.640.10">
    <property type="entry name" value="Type I PLP-dependent aspartate aminotransferase-like (Major domain)"/>
    <property type="match status" value="1"/>
</dbReference>
<organism evidence="8 9">
    <name type="scientific">Paenibacillus haidiansis</name>
    <dbReference type="NCBI Taxonomy" id="1574488"/>
    <lineage>
        <taxon>Bacteria</taxon>
        <taxon>Bacillati</taxon>
        <taxon>Bacillota</taxon>
        <taxon>Bacilli</taxon>
        <taxon>Bacillales</taxon>
        <taxon>Paenibacillaceae</taxon>
        <taxon>Paenibacillus</taxon>
    </lineage>
</organism>
<dbReference type="SUPFAM" id="SSF53383">
    <property type="entry name" value="PLP-dependent transferases"/>
    <property type="match status" value="1"/>
</dbReference>
<dbReference type="RefSeq" id="WP_331849309.1">
    <property type="nucleotide sequence ID" value="NZ_JAZHPZ010000025.1"/>
</dbReference>
<evidence type="ECO:0000313" key="9">
    <source>
        <dbReference type="Proteomes" id="UP001306950"/>
    </source>
</evidence>
<proteinExistence type="inferred from homology"/>
<comment type="similarity">
    <text evidence="2">Belongs to the class-V pyridoxal-phosphate-dependent aminotransferase family. Csd subfamily.</text>
</comment>
<protein>
    <recommendedName>
        <fullName evidence="3">cysteine desulfurase</fullName>
        <ecNumber evidence="3">2.8.1.7</ecNumber>
    </recommendedName>
</protein>
<sequence length="387" mass="41300">MKQPTAIYLDHAATSWPKPAGVGEAMLDILNGPSANSGRGSYGMALKAGRTLFQTRMLLARLFHIENPNDIVFTSNTTEALNLAIKGCLKPGDHVIATMVEHNSVRRPLEYLKRTRGISVDYIDIGPRGDIDLTNLRKTFRPETRLVVCSHSSNLLGSILPVKEIARMAHEHEALMLVDAAQTAGGYPIDVRELGVDLMAFPGHKGLLGPQGTGGLYIHPDVDLEPLMHGGTGSQSEALEMPTVRPDRYEAGTLNTVGIAGLGAGVSEVLERGVDEIYRHEWALTQHLMEGLGGTKGLHLLGPEPGQPRTGIVAFTVQGLDASEVAFQLDRKYGIAVRAGYHCTPLGHMTAGTVQGGAVRASVGYTTTYGDADALITAIRIIASGST</sequence>
<evidence type="ECO:0000256" key="6">
    <source>
        <dbReference type="ARBA" id="ARBA00050776"/>
    </source>
</evidence>
<dbReference type="InterPro" id="IPR016454">
    <property type="entry name" value="Cysteine_dSase"/>
</dbReference>
<evidence type="ECO:0000256" key="1">
    <source>
        <dbReference type="ARBA" id="ARBA00001933"/>
    </source>
</evidence>
<dbReference type="Gene3D" id="3.90.1150.10">
    <property type="entry name" value="Aspartate Aminotransferase, domain 1"/>
    <property type="match status" value="1"/>
</dbReference>